<dbReference type="PANTHER" id="PTHR30352:SF13">
    <property type="entry name" value="GLYCYL-RADICAL ENZYME ACTIVATING ENZYME YJJW-RELATED"/>
    <property type="match status" value="1"/>
</dbReference>
<dbReference type="PANTHER" id="PTHR30352">
    <property type="entry name" value="PYRUVATE FORMATE-LYASE-ACTIVATING ENZYME"/>
    <property type="match status" value="1"/>
</dbReference>
<dbReference type="InterPro" id="IPR058240">
    <property type="entry name" value="rSAM_sf"/>
</dbReference>
<evidence type="ECO:0000256" key="2">
    <source>
        <dbReference type="ARBA" id="ARBA00009777"/>
    </source>
</evidence>
<evidence type="ECO:0000256" key="6">
    <source>
        <dbReference type="ARBA" id="ARBA00023002"/>
    </source>
</evidence>
<evidence type="ECO:0000256" key="8">
    <source>
        <dbReference type="ARBA" id="ARBA00023014"/>
    </source>
</evidence>
<dbReference type="GO" id="GO:0051539">
    <property type="term" value="F:4 iron, 4 sulfur cluster binding"/>
    <property type="evidence" value="ECO:0007669"/>
    <property type="project" value="UniProtKB-KW"/>
</dbReference>
<evidence type="ECO:0000256" key="3">
    <source>
        <dbReference type="ARBA" id="ARBA00022485"/>
    </source>
</evidence>
<proteinExistence type="inferred from homology"/>
<sequence length="187" mass="20937">MVLINLGGILDISTIDIPGKASMVIFTVGCNFKCSFCHNKHLLQPNVGKSYQISNLIKIIESNPLISSVSISGGEPTLQEDLLDLCKELNKLEKYISIDTNGSNPGKIKELIPYINRVVLDLKGPLNQNKLEKITGVKVNPNKIIETIDFLKIQEDLDFEIRTTFVESLLSTVDFDEILNFLKEIQF</sequence>
<gene>
    <name evidence="10" type="ORF">LCGC14_1989880</name>
</gene>
<keyword evidence="8" id="KW-0411">Iron-sulfur</keyword>
<dbReference type="PROSITE" id="PS01087">
    <property type="entry name" value="RADICAL_ACTIVATING"/>
    <property type="match status" value="1"/>
</dbReference>
<keyword evidence="7" id="KW-0408">Iron</keyword>
<dbReference type="SFLD" id="SFLDG01067">
    <property type="entry name" value="SPASM/twitch_domain_containing"/>
    <property type="match status" value="1"/>
</dbReference>
<dbReference type="InterPro" id="IPR007197">
    <property type="entry name" value="rSAM"/>
</dbReference>
<dbReference type="SFLD" id="SFLDS00029">
    <property type="entry name" value="Radical_SAM"/>
    <property type="match status" value="1"/>
</dbReference>
<protein>
    <recommendedName>
        <fullName evidence="9">Radical SAM core domain-containing protein</fullName>
    </recommendedName>
</protein>
<feature type="non-terminal residue" evidence="10">
    <location>
        <position position="187"/>
    </location>
</feature>
<dbReference type="GO" id="GO:0016491">
    <property type="term" value="F:oxidoreductase activity"/>
    <property type="evidence" value="ECO:0007669"/>
    <property type="project" value="UniProtKB-KW"/>
</dbReference>
<keyword evidence="5" id="KW-0479">Metal-binding</keyword>
<dbReference type="PROSITE" id="PS51918">
    <property type="entry name" value="RADICAL_SAM"/>
    <property type="match status" value="1"/>
</dbReference>
<dbReference type="SFLD" id="SFLDG01094">
    <property type="entry name" value="Uncharacterised_Radical_SAM_Su"/>
    <property type="match status" value="1"/>
</dbReference>
<comment type="caution">
    <text evidence="10">The sequence shown here is derived from an EMBL/GenBank/DDBJ whole genome shotgun (WGS) entry which is preliminary data.</text>
</comment>
<dbReference type="EMBL" id="LAZR01022420">
    <property type="protein sequence ID" value="KKL81924.1"/>
    <property type="molecule type" value="Genomic_DNA"/>
</dbReference>
<evidence type="ECO:0000256" key="1">
    <source>
        <dbReference type="ARBA" id="ARBA00001966"/>
    </source>
</evidence>
<dbReference type="AlphaFoldDB" id="A0A0F9F672"/>
<comment type="similarity">
    <text evidence="2">Belongs to the organic radical-activating enzymes family.</text>
</comment>
<dbReference type="InterPro" id="IPR034457">
    <property type="entry name" value="Organic_radical-activating"/>
</dbReference>
<dbReference type="GO" id="GO:0046872">
    <property type="term" value="F:metal ion binding"/>
    <property type="evidence" value="ECO:0007669"/>
    <property type="project" value="UniProtKB-KW"/>
</dbReference>
<dbReference type="InterPro" id="IPR012840">
    <property type="entry name" value="NrdG2"/>
</dbReference>
<dbReference type="SUPFAM" id="SSF102114">
    <property type="entry name" value="Radical SAM enzymes"/>
    <property type="match status" value="1"/>
</dbReference>
<keyword evidence="3" id="KW-0004">4Fe-4S</keyword>
<reference evidence="10" key="1">
    <citation type="journal article" date="2015" name="Nature">
        <title>Complex archaea that bridge the gap between prokaryotes and eukaryotes.</title>
        <authorList>
            <person name="Spang A."/>
            <person name="Saw J.H."/>
            <person name="Jorgensen S.L."/>
            <person name="Zaremba-Niedzwiedzka K."/>
            <person name="Martijn J."/>
            <person name="Lind A.E."/>
            <person name="van Eijk R."/>
            <person name="Schleper C."/>
            <person name="Guy L."/>
            <person name="Ettema T.J."/>
        </authorList>
    </citation>
    <scope>NUCLEOTIDE SEQUENCE</scope>
</reference>
<organism evidence="10">
    <name type="scientific">marine sediment metagenome</name>
    <dbReference type="NCBI Taxonomy" id="412755"/>
    <lineage>
        <taxon>unclassified sequences</taxon>
        <taxon>metagenomes</taxon>
        <taxon>ecological metagenomes</taxon>
    </lineage>
</organism>
<evidence type="ECO:0000313" key="10">
    <source>
        <dbReference type="EMBL" id="KKL81924.1"/>
    </source>
</evidence>
<feature type="domain" description="Radical SAM core" evidence="9">
    <location>
        <begin position="16"/>
        <end position="187"/>
    </location>
</feature>
<dbReference type="CDD" id="cd01335">
    <property type="entry name" value="Radical_SAM"/>
    <property type="match status" value="1"/>
</dbReference>
<accession>A0A0F9F672</accession>
<dbReference type="InterPro" id="IPR013785">
    <property type="entry name" value="Aldolase_TIM"/>
</dbReference>
<dbReference type="NCBIfam" id="TIGR02495">
    <property type="entry name" value="NrdG2"/>
    <property type="match status" value="1"/>
</dbReference>
<keyword evidence="4" id="KW-0949">S-adenosyl-L-methionine</keyword>
<dbReference type="Gene3D" id="3.20.20.70">
    <property type="entry name" value="Aldolase class I"/>
    <property type="match status" value="1"/>
</dbReference>
<dbReference type="Pfam" id="PF04055">
    <property type="entry name" value="Radical_SAM"/>
    <property type="match status" value="1"/>
</dbReference>
<evidence type="ECO:0000259" key="9">
    <source>
        <dbReference type="PROSITE" id="PS51918"/>
    </source>
</evidence>
<evidence type="ECO:0000256" key="7">
    <source>
        <dbReference type="ARBA" id="ARBA00023004"/>
    </source>
</evidence>
<evidence type="ECO:0000256" key="4">
    <source>
        <dbReference type="ARBA" id="ARBA00022691"/>
    </source>
</evidence>
<keyword evidence="6" id="KW-0560">Oxidoreductase</keyword>
<evidence type="ECO:0000256" key="5">
    <source>
        <dbReference type="ARBA" id="ARBA00022723"/>
    </source>
</evidence>
<dbReference type="InterPro" id="IPR001989">
    <property type="entry name" value="Radical_activat_CS"/>
</dbReference>
<comment type="cofactor">
    <cofactor evidence="1">
        <name>[4Fe-4S] cluster</name>
        <dbReference type="ChEBI" id="CHEBI:49883"/>
    </cofactor>
</comment>
<name>A0A0F9F672_9ZZZZ</name>